<dbReference type="PANTHER" id="PTHR11575">
    <property type="entry name" value="5'-NUCLEOTIDASE-RELATED"/>
    <property type="match status" value="1"/>
</dbReference>
<evidence type="ECO:0000313" key="3">
    <source>
        <dbReference type="Proteomes" id="UP000829476"/>
    </source>
</evidence>
<dbReference type="RefSeq" id="WP_242936642.1">
    <property type="nucleotide sequence ID" value="NZ_CP094326.1"/>
</dbReference>
<sequence length="252" mass="28580">MKLNIKHFVIFITVLFVSCKQPDNTITTINGKRLLISDTIEAVDSIDKFIAPYKEHINDVLDKPIAYNPKTISKYDKGYNTAIGNLMADIVLEQSNPVFNKRTGKNIDFVLLNHGGIRAIISEGNVTTRTAYEIMPFENKVVVIELTSAKVKELVEYLQKSKKAHPVSGIELVLNNDYSVKKFLINGKLPEEHKTYNVATSDYLASGGDNMNFFKEPVNNTPLDYLIRNEIIDYFKKIDTIKTTADNRFIKL</sequence>
<dbReference type="PRINTS" id="PR01607">
    <property type="entry name" value="APYRASEFAMLY"/>
</dbReference>
<evidence type="ECO:0000313" key="2">
    <source>
        <dbReference type="EMBL" id="UNY98235.1"/>
    </source>
</evidence>
<dbReference type="Proteomes" id="UP000829476">
    <property type="component" value="Chromosome"/>
</dbReference>
<dbReference type="InterPro" id="IPR006179">
    <property type="entry name" value="5_nucleotidase/apyrase"/>
</dbReference>
<dbReference type="PROSITE" id="PS51257">
    <property type="entry name" value="PROKAR_LIPOPROTEIN"/>
    <property type="match status" value="1"/>
</dbReference>
<organism evidence="2 3">
    <name type="scientific">Zhouia spongiae</name>
    <dbReference type="NCBI Taxonomy" id="2202721"/>
    <lineage>
        <taxon>Bacteria</taxon>
        <taxon>Pseudomonadati</taxon>
        <taxon>Bacteroidota</taxon>
        <taxon>Flavobacteriia</taxon>
        <taxon>Flavobacteriales</taxon>
        <taxon>Flavobacteriaceae</taxon>
        <taxon>Zhouia</taxon>
    </lineage>
</organism>
<protein>
    <submittedName>
        <fullName evidence="2">5'-nucleotidase C-terminal domain-containing protein</fullName>
    </submittedName>
</protein>
<evidence type="ECO:0000259" key="1">
    <source>
        <dbReference type="Pfam" id="PF02872"/>
    </source>
</evidence>
<dbReference type="SUPFAM" id="SSF55816">
    <property type="entry name" value="5'-nucleotidase (syn. UDP-sugar hydrolase), C-terminal domain"/>
    <property type="match status" value="1"/>
</dbReference>
<reference evidence="2 3" key="1">
    <citation type="journal article" date="2018" name="Int. J. Syst. Evol. Microbiol.">
        <title>Zhouia spongiae sp. nov., isolated from a marine sponge.</title>
        <authorList>
            <person name="Zhuang L."/>
            <person name="Lin B."/>
            <person name="Qin F."/>
            <person name="Luo L."/>
        </authorList>
    </citation>
    <scope>NUCLEOTIDE SEQUENCE [LARGE SCALE GENOMIC DNA]</scope>
    <source>
        <strain evidence="2 3">HN-Y44</strain>
    </source>
</reference>
<dbReference type="Pfam" id="PF02872">
    <property type="entry name" value="5_nucleotid_C"/>
    <property type="match status" value="1"/>
</dbReference>
<name>A0ABY3YK62_9FLAO</name>
<proteinExistence type="predicted"/>
<accession>A0ABY3YK62</accession>
<dbReference type="InterPro" id="IPR036907">
    <property type="entry name" value="5'-Nucleotdase_C_sf"/>
</dbReference>
<dbReference type="InterPro" id="IPR008334">
    <property type="entry name" value="5'-Nucleotdase_C"/>
</dbReference>
<feature type="domain" description="5'-Nucleotidase C-terminal" evidence="1">
    <location>
        <begin position="79"/>
        <end position="216"/>
    </location>
</feature>
<dbReference type="Gene3D" id="3.90.780.10">
    <property type="entry name" value="5'-Nucleotidase, C-terminal domain"/>
    <property type="match status" value="1"/>
</dbReference>
<dbReference type="EMBL" id="CP094326">
    <property type="protein sequence ID" value="UNY98235.1"/>
    <property type="molecule type" value="Genomic_DNA"/>
</dbReference>
<gene>
    <name evidence="2" type="ORF">MQE36_14225</name>
</gene>
<dbReference type="PANTHER" id="PTHR11575:SF24">
    <property type="entry name" value="5'-NUCLEOTIDASE"/>
    <property type="match status" value="1"/>
</dbReference>
<keyword evidence="3" id="KW-1185">Reference proteome</keyword>